<protein>
    <submittedName>
        <fullName evidence="3">Uncharacterized protein</fullName>
    </submittedName>
</protein>
<dbReference type="OrthoDB" id="54185at2759"/>
<keyword evidence="2" id="KW-1133">Transmembrane helix</keyword>
<evidence type="ECO:0000256" key="2">
    <source>
        <dbReference type="SAM" id="Phobius"/>
    </source>
</evidence>
<dbReference type="EMBL" id="KV784381">
    <property type="protein sequence ID" value="OEU08334.1"/>
    <property type="molecule type" value="Genomic_DNA"/>
</dbReference>
<proteinExistence type="predicted"/>
<reference evidence="3 4" key="1">
    <citation type="submission" date="2016-09" db="EMBL/GenBank/DDBJ databases">
        <title>Extensive genetic diversity and differential bi-allelic expression allows diatom success in the polar Southern Ocean.</title>
        <authorList>
            <consortium name="DOE Joint Genome Institute"/>
            <person name="Mock T."/>
            <person name="Otillar R.P."/>
            <person name="Strauss J."/>
            <person name="Dupont C."/>
            <person name="Frickenhaus S."/>
            <person name="Maumus F."/>
            <person name="Mcmullan M."/>
            <person name="Sanges R."/>
            <person name="Schmutz J."/>
            <person name="Toseland A."/>
            <person name="Valas R."/>
            <person name="Veluchamy A."/>
            <person name="Ward B.J."/>
            <person name="Allen A."/>
            <person name="Barry K."/>
            <person name="Falciatore A."/>
            <person name="Ferrante M."/>
            <person name="Fortunato A.E."/>
            <person name="Gloeckner G."/>
            <person name="Gruber A."/>
            <person name="Hipkin R."/>
            <person name="Janech M."/>
            <person name="Kroth P."/>
            <person name="Leese F."/>
            <person name="Lindquist E."/>
            <person name="Lyon B.R."/>
            <person name="Martin J."/>
            <person name="Mayer C."/>
            <person name="Parker M."/>
            <person name="Quesneville H."/>
            <person name="Raymond J."/>
            <person name="Uhlig C."/>
            <person name="Valentin K.U."/>
            <person name="Worden A.Z."/>
            <person name="Armbrust E.V."/>
            <person name="Bowler C."/>
            <person name="Green B."/>
            <person name="Moulton V."/>
            <person name="Van Oosterhout C."/>
            <person name="Grigoriev I."/>
        </authorList>
    </citation>
    <scope>NUCLEOTIDE SEQUENCE [LARGE SCALE GENOMIC DNA]</scope>
    <source>
        <strain evidence="3 4">CCMP1102</strain>
    </source>
</reference>
<dbReference type="KEGG" id="fcy:FRACYDRAFT_271805"/>
<dbReference type="AlphaFoldDB" id="A0A1E7ER81"/>
<sequence>MSETNPFSKTVSIEVVSRPPVSAAEMNGGGNSPFVNVLTKNKHIMFSFLAGIGSVVLVVAGFMWMRKTRFNKNPTSDSAQTFALFDKSKTTGTPSGAGSSGVYGADEETISYLNSIRKRYKDSDGTRKGGSEQTKSSVFRKSNISAVEVAGSFDEEEDSICDTASTRSHADVGSLNSSDVEDDLLTIN</sequence>
<feature type="region of interest" description="Disordered" evidence="1">
    <location>
        <begin position="152"/>
        <end position="188"/>
    </location>
</feature>
<gene>
    <name evidence="3" type="ORF">FRACYDRAFT_271805</name>
</gene>
<keyword evidence="2" id="KW-0472">Membrane</keyword>
<evidence type="ECO:0000313" key="3">
    <source>
        <dbReference type="EMBL" id="OEU08334.1"/>
    </source>
</evidence>
<dbReference type="Proteomes" id="UP000095751">
    <property type="component" value="Unassembled WGS sequence"/>
</dbReference>
<evidence type="ECO:0000256" key="1">
    <source>
        <dbReference type="SAM" id="MobiDB-lite"/>
    </source>
</evidence>
<keyword evidence="2" id="KW-0812">Transmembrane</keyword>
<feature type="transmembrane region" description="Helical" evidence="2">
    <location>
        <begin position="44"/>
        <end position="65"/>
    </location>
</feature>
<feature type="compositionally biased region" description="Acidic residues" evidence="1">
    <location>
        <begin position="179"/>
        <end position="188"/>
    </location>
</feature>
<accession>A0A1E7ER81</accession>
<dbReference type="InParanoid" id="A0A1E7ER81"/>
<keyword evidence="4" id="KW-1185">Reference proteome</keyword>
<organism evidence="3 4">
    <name type="scientific">Fragilariopsis cylindrus CCMP1102</name>
    <dbReference type="NCBI Taxonomy" id="635003"/>
    <lineage>
        <taxon>Eukaryota</taxon>
        <taxon>Sar</taxon>
        <taxon>Stramenopiles</taxon>
        <taxon>Ochrophyta</taxon>
        <taxon>Bacillariophyta</taxon>
        <taxon>Bacillariophyceae</taxon>
        <taxon>Bacillariophycidae</taxon>
        <taxon>Bacillariales</taxon>
        <taxon>Bacillariaceae</taxon>
        <taxon>Fragilariopsis</taxon>
    </lineage>
</organism>
<evidence type="ECO:0000313" key="4">
    <source>
        <dbReference type="Proteomes" id="UP000095751"/>
    </source>
</evidence>
<name>A0A1E7ER81_9STRA</name>